<evidence type="ECO:0000256" key="10">
    <source>
        <dbReference type="ARBA" id="ARBA00023136"/>
    </source>
</evidence>
<evidence type="ECO:0000256" key="9">
    <source>
        <dbReference type="ARBA" id="ARBA00023128"/>
    </source>
</evidence>
<proteinExistence type="evidence at transcript level"/>
<sequence>MAGARAAAKFGSHLKELRLHLCQKSPESAGVREFVMKHYRGVKNSNPTLPILIRECSGVQPRVYARYAFGKESHASLSGLSAEQVMTTIEQMAQKAM</sequence>
<dbReference type="InterPro" id="IPR036249">
    <property type="entry name" value="Thioredoxin-like_sf"/>
</dbReference>
<reference evidence="15" key="1">
    <citation type="submission" date="2014-03" db="EMBL/GenBank/DDBJ databases">
        <title>The sialotranscriptome of Amblyomma triste, Amblyomma parvum and Amblyomma cajennense ticks, uncovered by 454-based RNA-seq.</title>
        <authorList>
            <person name="Garcia G.R."/>
            <person name="Gardinassi L.G."/>
            <person name="Ribeiro J.M."/>
            <person name="Anatriello E."/>
            <person name="Ferreira B.R."/>
            <person name="Moreira H.N."/>
            <person name="Mafra C."/>
            <person name="Olegario M.M."/>
            <person name="Szabo P.J."/>
            <person name="Miranda-Santos I.K."/>
            <person name="Maruyama S.R."/>
        </authorList>
    </citation>
    <scope>NUCLEOTIDE SEQUENCE</scope>
    <source>
        <strain evidence="15">Uberlandia</strain>
        <tissue evidence="15">Salivary glands</tissue>
    </source>
</reference>
<dbReference type="Gene3D" id="3.40.30.10">
    <property type="entry name" value="Glutaredoxin"/>
    <property type="match status" value="1"/>
</dbReference>
<evidence type="ECO:0000256" key="13">
    <source>
        <dbReference type="PIRSR" id="PIRSR005822-1"/>
    </source>
</evidence>
<dbReference type="PANTHER" id="PTHR12878">
    <property type="entry name" value="NADH-UBIQUINONE OXIDOREDUCTASE B8 SUBUNIT"/>
    <property type="match status" value="1"/>
</dbReference>
<comment type="similarity">
    <text evidence="3">Belongs to the complex I NDUFA2 subunit family.</text>
</comment>
<evidence type="ECO:0000256" key="6">
    <source>
        <dbReference type="ARBA" id="ARBA00022660"/>
    </source>
</evidence>
<organism evidence="15">
    <name type="scientific">Amblyomma cajennense</name>
    <name type="common">Cayenne tick</name>
    <name type="synonym">Acarus cajennensis</name>
    <dbReference type="NCBI Taxonomy" id="34607"/>
    <lineage>
        <taxon>Eukaryota</taxon>
        <taxon>Metazoa</taxon>
        <taxon>Ecdysozoa</taxon>
        <taxon>Arthropoda</taxon>
        <taxon>Chelicerata</taxon>
        <taxon>Arachnida</taxon>
        <taxon>Acari</taxon>
        <taxon>Parasitiformes</taxon>
        <taxon>Ixodida</taxon>
        <taxon>Ixodoidea</taxon>
        <taxon>Ixodidae</taxon>
        <taxon>Amblyomminae</taxon>
        <taxon>Amblyomma</taxon>
    </lineage>
</organism>
<dbReference type="PIRSF" id="PIRSF005822">
    <property type="entry name" value="NDUA2"/>
    <property type="match status" value="1"/>
</dbReference>
<evidence type="ECO:0000256" key="5">
    <source>
        <dbReference type="ARBA" id="ARBA00022448"/>
    </source>
</evidence>
<keyword evidence="6" id="KW-0679">Respiratory chain</keyword>
<comment type="subcellular location">
    <subcellularLocation>
        <location evidence="2">Mitochondrion inner membrane</location>
        <topology evidence="2">Peripheral membrane protein</topology>
        <orientation evidence="2">Matrix side</orientation>
    </subcellularLocation>
</comment>
<dbReference type="AlphaFoldDB" id="A0A023FG16"/>
<dbReference type="InterPro" id="IPR016464">
    <property type="entry name" value="NADH_Ub_cplx-1_asu_su-2"/>
</dbReference>
<evidence type="ECO:0000256" key="4">
    <source>
        <dbReference type="ARBA" id="ARBA00016394"/>
    </source>
</evidence>
<dbReference type="PANTHER" id="PTHR12878:SF0">
    <property type="entry name" value="NADH DEHYDROGENASE [UBIQUINONE] 1 ALPHA SUBCOMPLEX SUBUNIT 2"/>
    <property type="match status" value="1"/>
</dbReference>
<evidence type="ECO:0000256" key="1">
    <source>
        <dbReference type="ARBA" id="ARBA00003195"/>
    </source>
</evidence>
<evidence type="ECO:0000256" key="7">
    <source>
        <dbReference type="ARBA" id="ARBA00022792"/>
    </source>
</evidence>
<dbReference type="EMBL" id="GBBK01004437">
    <property type="protein sequence ID" value="JAC20045.1"/>
    <property type="molecule type" value="mRNA"/>
</dbReference>
<keyword evidence="15" id="KW-0830">Ubiquinone</keyword>
<keyword evidence="8" id="KW-0249">Electron transport</keyword>
<dbReference type="InterPro" id="IPR007741">
    <property type="entry name" value="Ribosomal_mL43/mS25/NADH_DH"/>
</dbReference>
<evidence type="ECO:0000256" key="3">
    <source>
        <dbReference type="ARBA" id="ARBA00008939"/>
    </source>
</evidence>
<dbReference type="GO" id="GO:0005743">
    <property type="term" value="C:mitochondrial inner membrane"/>
    <property type="evidence" value="ECO:0007669"/>
    <property type="project" value="UniProtKB-SubCell"/>
</dbReference>
<name>A0A023FG16_AMBCJ</name>
<feature type="disulfide bond" description="Redox-active" evidence="13">
    <location>
        <begin position="22"/>
        <end position="56"/>
    </location>
</feature>
<keyword evidence="10" id="KW-0472">Membrane</keyword>
<comment type="function">
    <text evidence="1">Accessory subunit of the mitochondrial membrane respiratory chain NADH dehydrogenase (Complex I), that is believed not to be involved in catalysis. Complex I functions in the transfer of electrons from NADH to the respiratory chain. The immediate electron acceptor for the enzyme is believed to be ubiquinone.</text>
</comment>
<keyword evidence="13" id="KW-1015">Disulfide bond</keyword>
<dbReference type="SMART" id="SM00916">
    <property type="entry name" value="L51_S25_CI-B8"/>
    <property type="match status" value="1"/>
</dbReference>
<evidence type="ECO:0000313" key="15">
    <source>
        <dbReference type="EMBL" id="JAC20045.1"/>
    </source>
</evidence>
<evidence type="ECO:0000256" key="2">
    <source>
        <dbReference type="ARBA" id="ARBA00004443"/>
    </source>
</evidence>
<dbReference type="SUPFAM" id="SSF52833">
    <property type="entry name" value="Thioredoxin-like"/>
    <property type="match status" value="1"/>
</dbReference>
<evidence type="ECO:0000256" key="12">
    <source>
        <dbReference type="ARBA" id="ARBA00032513"/>
    </source>
</evidence>
<evidence type="ECO:0000259" key="14">
    <source>
        <dbReference type="SMART" id="SM00916"/>
    </source>
</evidence>
<feature type="domain" description="Ribosomal protein/NADH dehydrogenase" evidence="14">
    <location>
        <begin position="23"/>
        <end position="96"/>
    </location>
</feature>
<evidence type="ECO:0000256" key="11">
    <source>
        <dbReference type="ARBA" id="ARBA00031441"/>
    </source>
</evidence>
<protein>
    <recommendedName>
        <fullName evidence="4">NADH dehydrogenase [ubiquinone] 1 alpha subcomplex subunit 2</fullName>
    </recommendedName>
    <alternativeName>
        <fullName evidence="11">Complex I-B8</fullName>
    </alternativeName>
    <alternativeName>
        <fullName evidence="12">NADH-ubiquinone oxidoreductase B8 subunit</fullName>
    </alternativeName>
</protein>
<keyword evidence="7" id="KW-0999">Mitochondrion inner membrane</keyword>
<keyword evidence="5" id="KW-0813">Transport</keyword>
<dbReference type="Pfam" id="PF05047">
    <property type="entry name" value="L51_S25_CI-B8"/>
    <property type="match status" value="1"/>
</dbReference>
<evidence type="ECO:0000256" key="8">
    <source>
        <dbReference type="ARBA" id="ARBA00022982"/>
    </source>
</evidence>
<accession>A0A023FG16</accession>
<keyword evidence="9" id="KW-0496">Mitochondrion</keyword>